<sequence>MAGQSLEKSFYRLGGFIDARDTMNIWCVTKVIEISPNESSLKVRYDGWSDKWDVTFPVSSNKIAPFRKFSRNYTGQKKQAIRYWNFSQQEVEEMDKQLKDLMQGSLRTGDPYETTQFLRGRMFTLVDCLLTHTYKNKSVEPYIAMSYFTTVIDYIVLWMKNAKDLFPLYYEGIANPGLFLTDDAVALAMAWPELLCTLGRIFGLDERTNKYMKTYSFWPKDYEPTSEITTKGSGNLCLLYVLNYFAKIGGFQTILGLLNEQDEKKKMPFEFIQNLPVYELFSYFSKGFADEWVQNFKDLLLGVRLESMTPRDIKDLDKEVISDILIKFRRLMNEFDRKNDYWDLIEMAELDIAVKCLKSPYFEKRIKGLNEIKDMAERVMQRGVFVQGYSKGTRYLTPSLMSEWLIREKIIEQVLDYSHIEMIKRVSDLLIFLSKSDALKQEHLELLWSSAQNKHDSLVIATYQTIVEIAPFIKKDFHLFLYDKMKTKPVYEYDERYLKVLKDFTIRAMDFAYKARIEVDEFAVPIFYDLLLDTSPLAFNDLATDCISEIIRIPACKDKLWSGLEFCIKNLEEGHSIPQSLKLSMSILDNFSIYKVSANSKEEQLKKLDSKVDGLIKLIISSFENYIAQATNIAETRQVTEKEILIGKYSHKENIKKRIEFLEYVLSSKSFTLTIEDFAKLWLFLVKNPVTPKDKKMFFKWLQKVCRDIFQSKLAEIFEDFFCNPEQLIPETITIEAYQCFQKLFLVVNANERNIETRGITLQLRTNVNLIGLSALMEILLKAQDPQIITQTTYLVVNLNMRLGKQLFARKEEIWVSFVDSCLRYIDDNKNNSEIIKRILKILMTFLEDSASKDEPTNGNTMLYYAKAANETDYKKVYINSGLTLGFLRRKLAELYKKHSQSIVMNIGNVRYDSYDDDLPLTSLKATLVVVDFVQPKKDEITPIQLLAKHQQVLDTLFQLLSQPDQDYVDQAWALLTSLPINERIINQLNELTLPLPQLLDHNSVYKLLYCLLIIEKLVKDEKWAEKFIDVGGVVYLISIYMEIEVPIGKNPTLALKFNSVVVNLLQEFFSLSTDAPTPQIIGKVLDSLLLVATAAQNDEDQITIARNANKLICLLGEKDANLCIETIKNHQKMPQLVHDALLICKNKLFTSTMMNLLLELSVHHPQISEFILELMLGVLDAAFEHPEMSEHYWNLLAHMVREAALTEKLRESNQKLISVLTQKMPEKSSKDIDNILCGILKVLKVGIKKFEGDINTDLVYLVLHSCLFEIPTNNHLAENIPPKCKSPESRKEAFMLLLQLCFSSEEALIQTMRYLNKLHEDPHWRTGKIADWNYSPNAHEKSETGFVGIKNLGSTCYMNSSIQQLFNIPSFRDGILRAQDKSGNPPEDSLLYQLQSIFAGLLYSDKQHINPKAFCGAFKDWEGKPVNLHEQMDADEFFNNFMDRLENQLKGDTYEHIVKNHFGGLNTTEMIGKVTCTHKSERDEPFLTLPVQVRTKKNLYESLESFTEGEVLEGDNAYQCDHCEAKVTALRRVCIKHLPNILIISMRRFEFDFDTMSRIKVNDYCEFPLELDMEPYTQEGLERKEIIKEKEQAKNENKEFTKEIPNRKYPDEYYKFTLKGIVIHMGTAESGHYYSFIKDRKSGRWFEFNDTVVREFDPEDIPNEAFGGEEKWSYSSSSFSSSSTTNNREKYRNAYLLIYERSNAYAIKNSSEDPLISLSLDRHDGEIKEFHEVKDENERYWRCKSSFSPEYCDFVLKLLKIGRPDILKFSLGFFLTIMIRSKEILFLPSFVNMLKEQLKNDPEVSEWLLELVSLKETCRELLMDCPVNEKRRIIAGIIHSAIKSVSALVQENFLKRLLNRLYLAKKPQSKNFSQYFEVIYRLTKFNSDVIHSTQLMSRLLSHILDEKVLYPDFPESYIHNDIFLGYDKYAVIDDESRSDRIGSSIGSSFAYLLATLQLGTSSLPPTDIDKLMEKNSMVKLAVEGQNKIGSRAVGQLYATICIHNLAASCQYINILLTFIREYDFDAFRPYMRQLTWMLKLPDSIQVDRVDYILKSFNEIMKDNKNYYRATETCIDYLFKIMTRIQPVREWVLRKYKDIKWIEVWLKDSQYPTASGMGRSPISIYKPRTQNWSTSNYTPKNLADKVEFFKKVMKGSIPDRSAEWDSDGEIDEECLQEGKKLDAIDIAGQKWTKATIVQSMGELIYLRYDGYGEKTSRWVDSQSETIAPEGSKVIKTNSLYG</sequence>
<dbReference type="GO" id="GO:0005829">
    <property type="term" value="C:cytosol"/>
    <property type="evidence" value="ECO:0007669"/>
    <property type="project" value="TreeGrafter"/>
</dbReference>
<evidence type="ECO:0000256" key="5">
    <source>
        <dbReference type="ARBA" id="ARBA00022786"/>
    </source>
</evidence>
<dbReference type="CDD" id="cd02659">
    <property type="entry name" value="peptidase_C19C"/>
    <property type="match status" value="1"/>
</dbReference>
<dbReference type="InterPro" id="IPR038765">
    <property type="entry name" value="Papain-like_cys_pep_sf"/>
</dbReference>
<protein>
    <recommendedName>
        <fullName evidence="3">ubiquitinyl hydrolase 1</fullName>
        <ecNumber evidence="3">3.4.19.12</ecNumber>
    </recommendedName>
</protein>
<dbReference type="Gene3D" id="3.90.70.10">
    <property type="entry name" value="Cysteine proteinases"/>
    <property type="match status" value="1"/>
</dbReference>
<accession>A0AAU9IN18</accession>
<dbReference type="PROSITE" id="PS00972">
    <property type="entry name" value="USP_1"/>
    <property type="match status" value="1"/>
</dbReference>
<dbReference type="Pfam" id="PF00443">
    <property type="entry name" value="UCH"/>
    <property type="match status" value="1"/>
</dbReference>
<dbReference type="InterPro" id="IPR016024">
    <property type="entry name" value="ARM-type_fold"/>
</dbReference>
<dbReference type="Pfam" id="PF25010">
    <property type="entry name" value="ARM_UBP24_USP9X-Y"/>
    <property type="match status" value="1"/>
</dbReference>
<evidence type="ECO:0000256" key="6">
    <source>
        <dbReference type="ARBA" id="ARBA00022801"/>
    </source>
</evidence>
<dbReference type="GO" id="GO:0005634">
    <property type="term" value="C:nucleus"/>
    <property type="evidence" value="ECO:0007669"/>
    <property type="project" value="TreeGrafter"/>
</dbReference>
<dbReference type="Proteomes" id="UP001162131">
    <property type="component" value="Unassembled WGS sequence"/>
</dbReference>
<evidence type="ECO:0000256" key="2">
    <source>
        <dbReference type="ARBA" id="ARBA00009085"/>
    </source>
</evidence>
<dbReference type="SUPFAM" id="SSF63748">
    <property type="entry name" value="Tudor/PWWP/MBT"/>
    <property type="match status" value="2"/>
</dbReference>
<organism evidence="9 10">
    <name type="scientific">Blepharisma stoltei</name>
    <dbReference type="NCBI Taxonomy" id="1481888"/>
    <lineage>
        <taxon>Eukaryota</taxon>
        <taxon>Sar</taxon>
        <taxon>Alveolata</taxon>
        <taxon>Ciliophora</taxon>
        <taxon>Postciliodesmatophora</taxon>
        <taxon>Heterotrichea</taxon>
        <taxon>Heterotrichida</taxon>
        <taxon>Blepharismidae</taxon>
        <taxon>Blepharisma</taxon>
    </lineage>
</organism>
<dbReference type="PANTHER" id="PTHR24006">
    <property type="entry name" value="UBIQUITIN CARBOXYL-TERMINAL HYDROLASE"/>
    <property type="match status" value="1"/>
</dbReference>
<name>A0AAU9IN18_9CILI</name>
<comment type="caution">
    <text evidence="9">The sequence shown here is derived from an EMBL/GenBank/DDBJ whole genome shotgun (WGS) entry which is preliminary data.</text>
</comment>
<keyword evidence="5" id="KW-0833">Ubl conjugation pathway</keyword>
<dbReference type="InterPro" id="IPR050164">
    <property type="entry name" value="Peptidase_C19"/>
</dbReference>
<dbReference type="FunFam" id="3.90.70.10:FF:000022">
    <property type="entry name" value="Ubiquitin carboxyl-terminal hydrolase 24"/>
    <property type="match status" value="1"/>
</dbReference>
<evidence type="ECO:0000259" key="8">
    <source>
        <dbReference type="PROSITE" id="PS50235"/>
    </source>
</evidence>
<proteinExistence type="inferred from homology"/>
<dbReference type="PANTHER" id="PTHR24006:SF827">
    <property type="entry name" value="UBIQUITIN CARBOXYL-TERMINAL HYDROLASE 34"/>
    <property type="match status" value="1"/>
</dbReference>
<comment type="similarity">
    <text evidence="2">Belongs to the peptidase C19 family.</text>
</comment>
<dbReference type="SUPFAM" id="SSF48371">
    <property type="entry name" value="ARM repeat"/>
    <property type="match status" value="2"/>
</dbReference>
<evidence type="ECO:0000256" key="3">
    <source>
        <dbReference type="ARBA" id="ARBA00012759"/>
    </source>
</evidence>
<dbReference type="InterPro" id="IPR001394">
    <property type="entry name" value="Peptidase_C19_UCH"/>
</dbReference>
<dbReference type="GO" id="GO:0006508">
    <property type="term" value="P:proteolysis"/>
    <property type="evidence" value="ECO:0007669"/>
    <property type="project" value="UniProtKB-KW"/>
</dbReference>
<dbReference type="CDD" id="cd20104">
    <property type="entry name" value="MBT_PHF20L1-like"/>
    <property type="match status" value="1"/>
</dbReference>
<dbReference type="GO" id="GO:0004843">
    <property type="term" value="F:cysteine-type deubiquitinase activity"/>
    <property type="evidence" value="ECO:0007669"/>
    <property type="project" value="UniProtKB-EC"/>
</dbReference>
<dbReference type="InterPro" id="IPR056850">
    <property type="entry name" value="ARM_UBP34_24_USP9X_Y"/>
</dbReference>
<feature type="domain" description="USP" evidence="8">
    <location>
        <begin position="1348"/>
        <end position="1703"/>
    </location>
</feature>
<keyword evidence="7" id="KW-0788">Thiol protease</keyword>
<keyword evidence="6" id="KW-0378">Hydrolase</keyword>
<gene>
    <name evidence="9" type="ORF">BSTOLATCC_MIC13208</name>
</gene>
<evidence type="ECO:0000256" key="7">
    <source>
        <dbReference type="ARBA" id="ARBA00022807"/>
    </source>
</evidence>
<evidence type="ECO:0000256" key="1">
    <source>
        <dbReference type="ARBA" id="ARBA00000707"/>
    </source>
</evidence>
<dbReference type="Gene3D" id="2.30.30.140">
    <property type="match status" value="2"/>
</dbReference>
<dbReference type="InterPro" id="IPR018200">
    <property type="entry name" value="USP_CS"/>
</dbReference>
<evidence type="ECO:0000256" key="4">
    <source>
        <dbReference type="ARBA" id="ARBA00022670"/>
    </source>
</evidence>
<dbReference type="EMBL" id="CAJZBQ010000013">
    <property type="protein sequence ID" value="CAG9315438.1"/>
    <property type="molecule type" value="Genomic_DNA"/>
</dbReference>
<dbReference type="PROSITE" id="PS50235">
    <property type="entry name" value="USP_3"/>
    <property type="match status" value="1"/>
</dbReference>
<comment type="catalytic activity">
    <reaction evidence="1">
        <text>Thiol-dependent hydrolysis of ester, thioester, amide, peptide and isopeptide bonds formed by the C-terminal Gly of ubiquitin (a 76-residue protein attached to proteins as an intracellular targeting signal).</text>
        <dbReference type="EC" id="3.4.19.12"/>
    </reaction>
</comment>
<keyword evidence="4" id="KW-0645">Protease</keyword>
<dbReference type="GO" id="GO:0016579">
    <property type="term" value="P:protein deubiquitination"/>
    <property type="evidence" value="ECO:0007669"/>
    <property type="project" value="InterPro"/>
</dbReference>
<evidence type="ECO:0000313" key="10">
    <source>
        <dbReference type="Proteomes" id="UP001162131"/>
    </source>
</evidence>
<dbReference type="PROSITE" id="PS00973">
    <property type="entry name" value="USP_2"/>
    <property type="match status" value="1"/>
</dbReference>
<keyword evidence="10" id="KW-1185">Reference proteome</keyword>
<reference evidence="9" key="1">
    <citation type="submission" date="2021-09" db="EMBL/GenBank/DDBJ databases">
        <authorList>
            <consortium name="AG Swart"/>
            <person name="Singh M."/>
            <person name="Singh A."/>
            <person name="Seah K."/>
            <person name="Emmerich C."/>
        </authorList>
    </citation>
    <scope>NUCLEOTIDE SEQUENCE</scope>
    <source>
        <strain evidence="9">ATCC30299</strain>
    </source>
</reference>
<dbReference type="InterPro" id="IPR028889">
    <property type="entry name" value="USP"/>
</dbReference>
<dbReference type="EC" id="3.4.19.12" evidence="3"/>
<dbReference type="SUPFAM" id="SSF54001">
    <property type="entry name" value="Cysteine proteinases"/>
    <property type="match status" value="1"/>
</dbReference>
<evidence type="ECO:0000313" key="9">
    <source>
        <dbReference type="EMBL" id="CAG9315438.1"/>
    </source>
</evidence>